<dbReference type="CDD" id="cd02440">
    <property type="entry name" value="AdoMet_MTases"/>
    <property type="match status" value="1"/>
</dbReference>
<comment type="function">
    <text evidence="6">Methyltransferase required for the conversion of 2-polyprenyl-6-methoxy-1,4-benzoquinol (DDMQH2) to 2-polyprenyl-3-methyl-6-methoxy-1,4-benzoquinol (DMQH2).</text>
</comment>
<comment type="similarity">
    <text evidence="6">Belongs to the class I-like SAM-binding methyltransferase superfamily. MenG/UbiE family.</text>
</comment>
<keyword evidence="2 6" id="KW-0808">Transferase</keyword>
<feature type="binding site" evidence="6">
    <location>
        <position position="106"/>
    </location>
    <ligand>
        <name>S-adenosyl-L-methionine</name>
        <dbReference type="ChEBI" id="CHEBI:59789"/>
    </ligand>
</feature>
<evidence type="ECO:0000256" key="2">
    <source>
        <dbReference type="ARBA" id="ARBA00022679"/>
    </source>
</evidence>
<sequence>MLRIFRPLALSRRFLETHFGYETVPEDEKGRRVNEVFARVADKYDMMNDAMSFGVHRLWKDCFVERLGPTCGTKLLDVAGGTGDIAFRFLQYLKNQSETGHATVLDANEEMLRVGEGRAERLGLSKDLTWTYGDAEKLPFPDSSFDAYTIAFGIRNVTHIDAALREAYRVLRPGGRFLCLEFSRVTNPILSRIYDSYSFQMIPAMGQVIAGDWKSYQYLVESIRQFPDQERFKAMIRDAGFYDAKYENMTFGVVAIHSGFKL</sequence>
<keyword evidence="1 6" id="KW-0489">Methyltransferase</keyword>
<keyword evidence="4 6" id="KW-0949">S-adenosyl-L-methionine</keyword>
<dbReference type="Pfam" id="PF01209">
    <property type="entry name" value="Ubie_methyltran"/>
    <property type="match status" value="1"/>
</dbReference>
<dbReference type="NCBIfam" id="TIGR01934">
    <property type="entry name" value="MenG_MenH_UbiE"/>
    <property type="match status" value="1"/>
</dbReference>
<dbReference type="OrthoDB" id="6329284at2759"/>
<keyword evidence="6" id="KW-0472">Membrane</keyword>
<dbReference type="NCBIfam" id="NF001244">
    <property type="entry name" value="PRK00216.1-5"/>
    <property type="match status" value="1"/>
</dbReference>
<dbReference type="KEGG" id="clec:106673255"/>
<dbReference type="Proteomes" id="UP000494040">
    <property type="component" value="Unassembled WGS sequence"/>
</dbReference>
<dbReference type="InterPro" id="IPR029063">
    <property type="entry name" value="SAM-dependent_MTases_sf"/>
</dbReference>
<keyword evidence="6" id="KW-0999">Mitochondrion inner membrane</keyword>
<evidence type="ECO:0000256" key="4">
    <source>
        <dbReference type="ARBA" id="ARBA00022691"/>
    </source>
</evidence>
<keyword evidence="6" id="KW-0496">Mitochondrion</keyword>
<dbReference type="GO" id="GO:0032259">
    <property type="term" value="P:methylation"/>
    <property type="evidence" value="ECO:0007669"/>
    <property type="project" value="UniProtKB-KW"/>
</dbReference>
<protein>
    <recommendedName>
        <fullName evidence="6">2-methoxy-6-polyprenyl-1,4-benzoquinol methylase, mitochondrial</fullName>
        <ecNumber evidence="6">2.1.1.201</ecNumber>
    </recommendedName>
    <alternativeName>
        <fullName evidence="6">Ubiquinone biosynthesis methyltransferase COQ5</fullName>
    </alternativeName>
</protein>
<dbReference type="SUPFAM" id="SSF53335">
    <property type="entry name" value="S-adenosyl-L-methionine-dependent methyltransferases"/>
    <property type="match status" value="1"/>
</dbReference>
<dbReference type="GO" id="GO:0031314">
    <property type="term" value="C:extrinsic component of mitochondrial inner membrane"/>
    <property type="evidence" value="ECO:0007669"/>
    <property type="project" value="UniProtKB-UniRule"/>
</dbReference>
<dbReference type="CTD" id="84274"/>
<dbReference type="InterPro" id="IPR004033">
    <property type="entry name" value="UbiE/COQ5_MeTrFase"/>
</dbReference>
<organism evidence="7 8">
    <name type="scientific">Cimex lectularius</name>
    <name type="common">Bed bug</name>
    <name type="synonym">Acanthia lectularia</name>
    <dbReference type="NCBI Taxonomy" id="79782"/>
    <lineage>
        <taxon>Eukaryota</taxon>
        <taxon>Metazoa</taxon>
        <taxon>Ecdysozoa</taxon>
        <taxon>Arthropoda</taxon>
        <taxon>Hexapoda</taxon>
        <taxon>Insecta</taxon>
        <taxon>Pterygota</taxon>
        <taxon>Neoptera</taxon>
        <taxon>Paraneoptera</taxon>
        <taxon>Hemiptera</taxon>
        <taxon>Heteroptera</taxon>
        <taxon>Panheteroptera</taxon>
        <taxon>Cimicomorpha</taxon>
        <taxon>Cimicidae</taxon>
        <taxon>Cimex</taxon>
    </lineage>
</organism>
<feature type="binding site" evidence="6">
    <location>
        <position position="82"/>
    </location>
    <ligand>
        <name>S-adenosyl-L-methionine</name>
        <dbReference type="ChEBI" id="CHEBI:59789"/>
    </ligand>
</feature>
<dbReference type="FunFam" id="3.40.50.150:FF:000064">
    <property type="entry name" value="2-methoxy-6-polyprenyl-1,4-benzoquinol methylase, mitochondrial"/>
    <property type="match status" value="1"/>
</dbReference>
<dbReference type="HAMAP" id="MF_01813">
    <property type="entry name" value="MenG_UbiE_methyltr"/>
    <property type="match status" value="1"/>
</dbReference>
<evidence type="ECO:0000256" key="1">
    <source>
        <dbReference type="ARBA" id="ARBA00022603"/>
    </source>
</evidence>
<dbReference type="GeneID" id="106673255"/>
<dbReference type="AlphaFoldDB" id="A0A8I6SGW0"/>
<dbReference type="PANTHER" id="PTHR43591">
    <property type="entry name" value="METHYLTRANSFERASE"/>
    <property type="match status" value="1"/>
</dbReference>
<comment type="subcellular location">
    <subcellularLocation>
        <location evidence="6">Mitochondrion inner membrane</location>
        <topology evidence="6">Peripheral membrane protein</topology>
        <orientation evidence="6">Matrix side</orientation>
    </subcellularLocation>
</comment>
<keyword evidence="3 6" id="KW-0831">Ubiquinone biosynthesis</keyword>
<dbReference type="EnsemblMetazoa" id="XM_014405298.1">
    <property type="protein sequence ID" value="XP_014260784.1"/>
    <property type="gene ID" value="LOC106673255"/>
</dbReference>
<dbReference type="UniPathway" id="UPA00232"/>
<evidence type="ECO:0000313" key="8">
    <source>
        <dbReference type="Proteomes" id="UP000494040"/>
    </source>
</evidence>
<accession>A0A8I6SGW0</accession>
<comment type="pathway">
    <text evidence="6">Cofactor biosynthesis; ubiquinone biosynthesis.</text>
</comment>
<dbReference type="PROSITE" id="PS51608">
    <property type="entry name" value="SAM_MT_UBIE"/>
    <property type="match status" value="1"/>
</dbReference>
<comment type="subunit">
    <text evidence="5">Component of a multi-subunit COQ enzyme complex, composed of at least COQ3, COQ4, COQ5, COQ6, COQ7 and COQ9. Interacts with PYURF; the interaction is direct, stabilizes COQ5 protein and associates PYURF with COQ enzyme complex.</text>
</comment>
<dbReference type="PROSITE" id="PS01183">
    <property type="entry name" value="UBIE_1"/>
    <property type="match status" value="1"/>
</dbReference>
<feature type="binding site" evidence="6">
    <location>
        <begin position="134"/>
        <end position="135"/>
    </location>
    <ligand>
        <name>S-adenosyl-L-methionine</name>
        <dbReference type="ChEBI" id="CHEBI:59789"/>
    </ligand>
</feature>
<dbReference type="GO" id="GO:0008425">
    <property type="term" value="F:2-methoxy-6-polyprenyl-1,4-benzoquinol methyltransferase activity"/>
    <property type="evidence" value="ECO:0007669"/>
    <property type="project" value="UniProtKB-UniRule"/>
</dbReference>
<evidence type="ECO:0000313" key="7">
    <source>
        <dbReference type="EnsemblMetazoa" id="XP_014260784.1"/>
    </source>
</evidence>
<keyword evidence="8" id="KW-1185">Reference proteome</keyword>
<dbReference type="PANTHER" id="PTHR43591:SF24">
    <property type="entry name" value="2-METHOXY-6-POLYPRENYL-1,4-BENZOQUINOL METHYLASE, MITOCHONDRIAL"/>
    <property type="match status" value="1"/>
</dbReference>
<reference evidence="7" key="1">
    <citation type="submission" date="2022-01" db="UniProtKB">
        <authorList>
            <consortium name="EnsemblMetazoa"/>
        </authorList>
    </citation>
    <scope>IDENTIFICATION</scope>
</reference>
<gene>
    <name evidence="7" type="primary">106673255</name>
    <name evidence="6" type="synonym">coq5</name>
</gene>
<comment type="catalytic activity">
    <reaction evidence="6">
        <text>a 2-methoxy-6-(all-trans-polyprenyl)benzene-1,4-diol + S-adenosyl-L-methionine = a 5-methoxy-2-methyl-3-(all-trans-polyprenyl)benzene-1,4-diol + S-adenosyl-L-homocysteine + H(+)</text>
        <dbReference type="Rhea" id="RHEA:28286"/>
        <dbReference type="Rhea" id="RHEA-COMP:10858"/>
        <dbReference type="Rhea" id="RHEA-COMP:10859"/>
        <dbReference type="ChEBI" id="CHEBI:15378"/>
        <dbReference type="ChEBI" id="CHEBI:57856"/>
        <dbReference type="ChEBI" id="CHEBI:59789"/>
        <dbReference type="ChEBI" id="CHEBI:84166"/>
        <dbReference type="ChEBI" id="CHEBI:84167"/>
        <dbReference type="EC" id="2.1.1.201"/>
    </reaction>
</comment>
<dbReference type="PROSITE" id="PS01184">
    <property type="entry name" value="UBIE_2"/>
    <property type="match status" value="1"/>
</dbReference>
<proteinExistence type="inferred from homology"/>
<dbReference type="NCBIfam" id="NF001242">
    <property type="entry name" value="PRK00216.1-3"/>
    <property type="match status" value="1"/>
</dbReference>
<dbReference type="OMA" id="MNDVMSM"/>
<comment type="caution">
    <text evidence="6">Lacks conserved residue(s) required for the propagation of feature annotation.</text>
</comment>
<evidence type="ECO:0000256" key="3">
    <source>
        <dbReference type="ARBA" id="ARBA00022688"/>
    </source>
</evidence>
<evidence type="ECO:0000256" key="5">
    <source>
        <dbReference type="ARBA" id="ARBA00046387"/>
    </source>
</evidence>
<dbReference type="EC" id="2.1.1.201" evidence="6"/>
<dbReference type="Gene3D" id="3.40.50.150">
    <property type="entry name" value="Vaccinia Virus protein VP39"/>
    <property type="match status" value="1"/>
</dbReference>
<dbReference type="InterPro" id="IPR023576">
    <property type="entry name" value="UbiE/COQ5_MeTrFase_CS"/>
</dbReference>
<evidence type="ECO:0000256" key="6">
    <source>
        <dbReference type="HAMAP-Rule" id="MF_03191"/>
    </source>
</evidence>
<name>A0A8I6SGW0_CIMLE</name>